<dbReference type="InterPro" id="IPR009594">
    <property type="entry name" value="Tscrpt_reg_HTH_AraC_N"/>
</dbReference>
<keyword evidence="2 5" id="KW-0238">DNA-binding</keyword>
<keyword evidence="3" id="KW-0804">Transcription</keyword>
<accession>I4AGS7</accession>
<dbReference type="PATRIC" id="fig|880071.3.peg.670"/>
<dbReference type="SMART" id="SM00342">
    <property type="entry name" value="HTH_ARAC"/>
    <property type="match status" value="1"/>
</dbReference>
<dbReference type="PROSITE" id="PS01124">
    <property type="entry name" value="HTH_ARAC_FAMILY_2"/>
    <property type="match status" value="1"/>
</dbReference>
<dbReference type="KEGG" id="fli:Fleli_0701"/>
<dbReference type="Pfam" id="PF06719">
    <property type="entry name" value="AraC_N"/>
    <property type="match status" value="1"/>
</dbReference>
<dbReference type="PROSITE" id="PS00041">
    <property type="entry name" value="HTH_ARAC_FAMILY_1"/>
    <property type="match status" value="1"/>
</dbReference>
<dbReference type="GO" id="GO:0043565">
    <property type="term" value="F:sequence-specific DNA binding"/>
    <property type="evidence" value="ECO:0007669"/>
    <property type="project" value="InterPro"/>
</dbReference>
<name>I4AGS7_BERLS</name>
<dbReference type="PANTHER" id="PTHR43280:SF28">
    <property type="entry name" value="HTH-TYPE TRANSCRIPTIONAL ACTIVATOR RHAS"/>
    <property type="match status" value="1"/>
</dbReference>
<dbReference type="SUPFAM" id="SSF46689">
    <property type="entry name" value="Homeodomain-like"/>
    <property type="match status" value="2"/>
</dbReference>
<dbReference type="eggNOG" id="COG2207">
    <property type="taxonomic scope" value="Bacteria"/>
</dbReference>
<dbReference type="PRINTS" id="PR00032">
    <property type="entry name" value="HTHARAC"/>
</dbReference>
<reference evidence="6" key="1">
    <citation type="submission" date="2012-06" db="EMBL/GenBank/DDBJ databases">
        <title>The complete genome of Flexibacter litoralis DSM 6794.</title>
        <authorList>
            <person name="Lucas S."/>
            <person name="Copeland A."/>
            <person name="Lapidus A."/>
            <person name="Glavina del Rio T."/>
            <person name="Dalin E."/>
            <person name="Tice H."/>
            <person name="Bruce D."/>
            <person name="Goodwin L."/>
            <person name="Pitluck S."/>
            <person name="Peters L."/>
            <person name="Ovchinnikova G."/>
            <person name="Lu M."/>
            <person name="Kyrpides N."/>
            <person name="Mavromatis K."/>
            <person name="Ivanova N."/>
            <person name="Brettin T."/>
            <person name="Detter J.C."/>
            <person name="Han C."/>
            <person name="Larimer F."/>
            <person name="Land M."/>
            <person name="Hauser L."/>
            <person name="Markowitz V."/>
            <person name="Cheng J.-F."/>
            <person name="Hugenholtz P."/>
            <person name="Woyke T."/>
            <person name="Wu D."/>
            <person name="Spring S."/>
            <person name="Lang E."/>
            <person name="Kopitz M."/>
            <person name="Brambilla E."/>
            <person name="Klenk H.-P."/>
            <person name="Eisen J.A."/>
        </authorList>
    </citation>
    <scope>NUCLEOTIDE SEQUENCE [LARGE SCALE GENOMIC DNA]</scope>
    <source>
        <strain evidence="6">ATCC 23117 / DSM 6794 / NBRC 15988 / NCIMB 1366 / Sio-4</strain>
    </source>
</reference>
<dbReference type="STRING" id="880071.Fleli_0701"/>
<evidence type="ECO:0000313" key="5">
    <source>
        <dbReference type="EMBL" id="AFM03162.1"/>
    </source>
</evidence>
<dbReference type="Gene3D" id="1.10.10.60">
    <property type="entry name" value="Homeodomain-like"/>
    <property type="match status" value="2"/>
</dbReference>
<evidence type="ECO:0000256" key="1">
    <source>
        <dbReference type="ARBA" id="ARBA00023015"/>
    </source>
</evidence>
<evidence type="ECO:0000259" key="4">
    <source>
        <dbReference type="PROSITE" id="PS01124"/>
    </source>
</evidence>
<evidence type="ECO:0000256" key="3">
    <source>
        <dbReference type="ARBA" id="ARBA00023163"/>
    </source>
</evidence>
<proteinExistence type="predicted"/>
<dbReference type="GO" id="GO:0003700">
    <property type="term" value="F:DNA-binding transcription factor activity"/>
    <property type="evidence" value="ECO:0007669"/>
    <property type="project" value="InterPro"/>
</dbReference>
<dbReference type="PANTHER" id="PTHR43280">
    <property type="entry name" value="ARAC-FAMILY TRANSCRIPTIONAL REGULATOR"/>
    <property type="match status" value="1"/>
</dbReference>
<dbReference type="Proteomes" id="UP000006054">
    <property type="component" value="Chromosome"/>
</dbReference>
<dbReference type="InterPro" id="IPR009057">
    <property type="entry name" value="Homeodomain-like_sf"/>
</dbReference>
<dbReference type="OrthoDB" id="9779074at2"/>
<evidence type="ECO:0000313" key="6">
    <source>
        <dbReference type="Proteomes" id="UP000006054"/>
    </source>
</evidence>
<sequence>MKSSLFIPQKQALTPFNNLQTLVENRSSFNLPNFELNLFETHQKSEKVSLIFDTLTVTAMIRGKKIMQCFENIDSSKIKNAKTAFDYLPGESVIVPANEEMIIDFPEANEQNPAQCLAIAIDNEKIKSTLETLNNQFPKLESPQNKNGNWTLENPNYHLKNNLEIKNVIDRITHISLGKSEVKNMLADLALQELLIRIMQTQARNLIFKEYKKYSSENRFAFVIEYVETHLEEQITVEKLSKLACMSESNFYKAFKREFGITPVEYVLEQRISLAKKLLPNMKLSITDVCYKAGFNSLSYFSVLFKKYAKQSPSEFRKSIFGE</sequence>
<feature type="domain" description="HTH araC/xylS-type" evidence="4">
    <location>
        <begin position="221"/>
        <end position="319"/>
    </location>
</feature>
<organism evidence="5 6">
    <name type="scientific">Bernardetia litoralis (strain ATCC 23117 / DSM 6794 / NBRC 15988 / NCIMB 1366 / Fx l1 / Sio-4)</name>
    <name type="common">Flexibacter litoralis</name>
    <dbReference type="NCBI Taxonomy" id="880071"/>
    <lineage>
        <taxon>Bacteria</taxon>
        <taxon>Pseudomonadati</taxon>
        <taxon>Bacteroidota</taxon>
        <taxon>Cytophagia</taxon>
        <taxon>Cytophagales</taxon>
        <taxon>Bernardetiaceae</taxon>
        <taxon>Bernardetia</taxon>
    </lineage>
</organism>
<dbReference type="InterPro" id="IPR018060">
    <property type="entry name" value="HTH_AraC"/>
</dbReference>
<dbReference type="InterPro" id="IPR020449">
    <property type="entry name" value="Tscrpt_reg_AraC-type_HTH"/>
</dbReference>
<protein>
    <submittedName>
        <fullName evidence="5">DNA-binding domain-containing protein, AraC-type</fullName>
    </submittedName>
</protein>
<dbReference type="InterPro" id="IPR018062">
    <property type="entry name" value="HTH_AraC-typ_CS"/>
</dbReference>
<dbReference type="HOGENOM" id="CLU_000445_88_7_10"/>
<dbReference type="AlphaFoldDB" id="I4AGS7"/>
<dbReference type="RefSeq" id="WP_014796621.1">
    <property type="nucleotide sequence ID" value="NC_018018.1"/>
</dbReference>
<dbReference type="EMBL" id="CP003345">
    <property type="protein sequence ID" value="AFM03162.1"/>
    <property type="molecule type" value="Genomic_DNA"/>
</dbReference>
<keyword evidence="1" id="KW-0805">Transcription regulation</keyword>
<gene>
    <name evidence="5" type="ordered locus">Fleli_0701</name>
</gene>
<keyword evidence="6" id="KW-1185">Reference proteome</keyword>
<dbReference type="Pfam" id="PF12833">
    <property type="entry name" value="HTH_18"/>
    <property type="match status" value="1"/>
</dbReference>
<evidence type="ECO:0000256" key="2">
    <source>
        <dbReference type="ARBA" id="ARBA00023125"/>
    </source>
</evidence>